<reference evidence="1 2" key="1">
    <citation type="submission" date="2019-05" db="EMBL/GenBank/DDBJ databases">
        <title>Nakamurella sp. N5BH11, whole genome shotgun sequence.</title>
        <authorList>
            <person name="Tuo L."/>
        </authorList>
    </citation>
    <scope>NUCLEOTIDE SEQUENCE [LARGE SCALE GENOMIC DNA]</scope>
    <source>
        <strain evidence="1 2">N5BH11</strain>
    </source>
</reference>
<dbReference type="RefSeq" id="WP_137447705.1">
    <property type="nucleotide sequence ID" value="NZ_SZZH01000001.1"/>
</dbReference>
<protein>
    <submittedName>
        <fullName evidence="1">Ferritin-like domain-containing protein</fullName>
    </submittedName>
</protein>
<dbReference type="InterPro" id="IPR052965">
    <property type="entry name" value="Pigment-catalase-like"/>
</dbReference>
<dbReference type="Pfam" id="PF13668">
    <property type="entry name" value="Ferritin_2"/>
    <property type="match status" value="1"/>
</dbReference>
<comment type="caution">
    <text evidence="1">The sequence shown here is derived from an EMBL/GenBank/DDBJ whole genome shotgun (WGS) entry which is preliminary data.</text>
</comment>
<dbReference type="AlphaFoldDB" id="A0A4U6QJD7"/>
<dbReference type="Gene3D" id="1.20.1260.10">
    <property type="match status" value="1"/>
</dbReference>
<evidence type="ECO:0000313" key="2">
    <source>
        <dbReference type="Proteomes" id="UP000306985"/>
    </source>
</evidence>
<proteinExistence type="predicted"/>
<dbReference type="Proteomes" id="UP000306985">
    <property type="component" value="Unassembled WGS sequence"/>
</dbReference>
<keyword evidence="2" id="KW-1185">Reference proteome</keyword>
<dbReference type="EMBL" id="SZZH01000001">
    <property type="protein sequence ID" value="TKV60401.1"/>
    <property type="molecule type" value="Genomic_DNA"/>
</dbReference>
<dbReference type="InterPro" id="IPR012347">
    <property type="entry name" value="Ferritin-like"/>
</dbReference>
<organism evidence="1 2">
    <name type="scientific">Nakamurella flava</name>
    <dbReference type="NCBI Taxonomy" id="2576308"/>
    <lineage>
        <taxon>Bacteria</taxon>
        <taxon>Bacillati</taxon>
        <taxon>Actinomycetota</taxon>
        <taxon>Actinomycetes</taxon>
        <taxon>Nakamurellales</taxon>
        <taxon>Nakamurellaceae</taxon>
        <taxon>Nakamurella</taxon>
    </lineage>
</organism>
<dbReference type="PANTHER" id="PTHR31694">
    <property type="entry name" value="DESICCATION-LIKE PROTEIN"/>
    <property type="match status" value="1"/>
</dbReference>
<dbReference type="CDD" id="cd00657">
    <property type="entry name" value="Ferritin_like"/>
    <property type="match status" value="1"/>
</dbReference>
<sequence>MSRQDFVRGQMTSLNSAQALGALNNRWAYARAEDFGSDIDVLNYALTLEYLEAAFYQQGNKAGLLSGTEQQYLGTIQSDEEFHVSALQDTIKKLGGTPVEAPWVDFGGSFADRTSYLTTSVTFENVGVGAYLGAAGYIKDKAILQAAAGIFGVEARHAAVVADLLGLPAEGGVYKGAFETPIAKADVLTAVAPFLSQMSGGMPSGAPETGGGSTAVGQGPNAGLIAAGGAALLGAAAYAGHKLTDRSAEGTDQA</sequence>
<dbReference type="InterPro" id="IPR009078">
    <property type="entry name" value="Ferritin-like_SF"/>
</dbReference>
<evidence type="ECO:0000313" key="1">
    <source>
        <dbReference type="EMBL" id="TKV60401.1"/>
    </source>
</evidence>
<dbReference type="PANTHER" id="PTHR31694:SF26">
    <property type="entry name" value="OS05G0151100 PROTEIN"/>
    <property type="match status" value="1"/>
</dbReference>
<dbReference type="SUPFAM" id="SSF47240">
    <property type="entry name" value="Ferritin-like"/>
    <property type="match status" value="1"/>
</dbReference>
<accession>A0A4U6QJD7</accession>
<dbReference type="OrthoDB" id="954262at2"/>
<gene>
    <name evidence="1" type="ORF">FDO65_01390</name>
</gene>
<name>A0A4U6QJD7_9ACTN</name>